<comment type="caution">
    <text evidence="1">The sequence shown here is derived from an EMBL/GenBank/DDBJ whole genome shotgun (WGS) entry which is preliminary data.</text>
</comment>
<sequence>MIKPEWVTVLCGVAIVATCFALSFAEGMNVSQATVVAEVATDR</sequence>
<gene>
    <name evidence="1" type="ORF">ABFZ84_02610</name>
</gene>
<reference evidence="1 2" key="1">
    <citation type="submission" date="2024-05" db="EMBL/GenBank/DDBJ databases">
        <title>Three bacterial strains, DH-69, EH-24, and ECK-19 isolated from coastal sediments.</title>
        <authorList>
            <person name="Ye Y.-Q."/>
            <person name="Du Z.-J."/>
        </authorList>
    </citation>
    <scope>NUCLEOTIDE SEQUENCE [LARGE SCALE GENOMIC DNA]</scope>
    <source>
        <strain evidence="1 2">ECK-19</strain>
    </source>
</reference>
<dbReference type="EMBL" id="JBEHZE010000001">
    <property type="protein sequence ID" value="MEX6632428.1"/>
    <property type="molecule type" value="Genomic_DNA"/>
</dbReference>
<protein>
    <submittedName>
        <fullName evidence="1">Uncharacterized protein</fullName>
    </submittedName>
</protein>
<dbReference type="Proteomes" id="UP001560685">
    <property type="component" value="Unassembled WGS sequence"/>
</dbReference>
<name>A0ABV3Z1S5_9PROT</name>
<evidence type="ECO:0000313" key="1">
    <source>
        <dbReference type="EMBL" id="MEX6632428.1"/>
    </source>
</evidence>
<accession>A0ABV3Z1S5</accession>
<dbReference type="RefSeq" id="WP_369312352.1">
    <property type="nucleotide sequence ID" value="NZ_JBEHZE010000001.1"/>
</dbReference>
<proteinExistence type="predicted"/>
<organism evidence="1 2">
    <name type="scientific">Hyphococcus lacteus</name>
    <dbReference type="NCBI Taxonomy" id="3143536"/>
    <lineage>
        <taxon>Bacteria</taxon>
        <taxon>Pseudomonadati</taxon>
        <taxon>Pseudomonadota</taxon>
        <taxon>Alphaproteobacteria</taxon>
        <taxon>Parvularculales</taxon>
        <taxon>Parvularculaceae</taxon>
        <taxon>Hyphococcus</taxon>
    </lineage>
</organism>
<evidence type="ECO:0000313" key="2">
    <source>
        <dbReference type="Proteomes" id="UP001560685"/>
    </source>
</evidence>
<keyword evidence="2" id="KW-1185">Reference proteome</keyword>